<gene>
    <name evidence="1" type="ORF">EXU30_03955</name>
</gene>
<proteinExistence type="predicted"/>
<keyword evidence="2" id="KW-1185">Reference proteome</keyword>
<accession>A0A411PEJ1</accession>
<protein>
    <recommendedName>
        <fullName evidence="3">CopG family transcriptional regulator</fullName>
    </recommendedName>
</protein>
<reference evidence="1 2" key="1">
    <citation type="submission" date="2019-02" db="EMBL/GenBank/DDBJ databases">
        <title>Shewanella sp. D4-2 isolated from Dokdo Island.</title>
        <authorList>
            <person name="Baek K."/>
        </authorList>
    </citation>
    <scope>NUCLEOTIDE SEQUENCE [LARGE SCALE GENOMIC DNA]</scope>
    <source>
        <strain evidence="1 2">D4-2</strain>
    </source>
</reference>
<evidence type="ECO:0000313" key="1">
    <source>
        <dbReference type="EMBL" id="QBF81945.1"/>
    </source>
</evidence>
<name>A0A411PEJ1_9GAMM</name>
<dbReference type="KEGG" id="smai:EXU30_03955"/>
<sequence length="180" mass="19950">MGLADLKKNASSCKPAFKKQMSVDEFIETANLYAAGKTVEFQANEQQGSELTSNELIEATNITSIDSHPKRIEKRLMATVHPSKVAPKNQLNKQTLALLSQLEISRMVEQPTQTVKASKVNKKPFKRATFTLSELAITQLTTLSQSSKTAKSKLIRQLVDHHFSLTPAQRAEIEASLNID</sequence>
<evidence type="ECO:0008006" key="3">
    <source>
        <dbReference type="Google" id="ProtNLM"/>
    </source>
</evidence>
<dbReference type="RefSeq" id="WP_130597919.1">
    <property type="nucleotide sequence ID" value="NZ_CP036200.1"/>
</dbReference>
<dbReference type="OrthoDB" id="5593192at2"/>
<evidence type="ECO:0000313" key="2">
    <source>
        <dbReference type="Proteomes" id="UP000291106"/>
    </source>
</evidence>
<dbReference type="Proteomes" id="UP000291106">
    <property type="component" value="Chromosome"/>
</dbReference>
<dbReference type="AlphaFoldDB" id="A0A411PEJ1"/>
<dbReference type="EMBL" id="CP036200">
    <property type="protein sequence ID" value="QBF81945.1"/>
    <property type="molecule type" value="Genomic_DNA"/>
</dbReference>
<organism evidence="1 2">
    <name type="scientific">Shewanella maritima</name>
    <dbReference type="NCBI Taxonomy" id="2520507"/>
    <lineage>
        <taxon>Bacteria</taxon>
        <taxon>Pseudomonadati</taxon>
        <taxon>Pseudomonadota</taxon>
        <taxon>Gammaproteobacteria</taxon>
        <taxon>Alteromonadales</taxon>
        <taxon>Shewanellaceae</taxon>
        <taxon>Shewanella</taxon>
    </lineage>
</organism>